<proteinExistence type="predicted"/>
<protein>
    <submittedName>
        <fullName evidence="3">Uncharacterized protein</fullName>
    </submittedName>
</protein>
<name>A0ABT5Z438_9ACTN</name>
<sequence>MNGSRYPTNRTGNPTTVQPAQPKTDHLGIFLGAVWVLGSIVALGLLGASAVEQPQLATTPNAPLTAVDPDHPVE</sequence>
<gene>
    <name evidence="3" type="ORF">P2L57_23590</name>
</gene>
<comment type="caution">
    <text evidence="3">The sequence shown here is derived from an EMBL/GenBank/DDBJ whole genome shotgun (WGS) entry which is preliminary data.</text>
</comment>
<evidence type="ECO:0000313" key="4">
    <source>
        <dbReference type="Proteomes" id="UP001220022"/>
    </source>
</evidence>
<evidence type="ECO:0000313" key="3">
    <source>
        <dbReference type="EMBL" id="MDF2258597.1"/>
    </source>
</evidence>
<keyword evidence="4" id="KW-1185">Reference proteome</keyword>
<evidence type="ECO:0000256" key="2">
    <source>
        <dbReference type="SAM" id="Phobius"/>
    </source>
</evidence>
<feature type="transmembrane region" description="Helical" evidence="2">
    <location>
        <begin position="27"/>
        <end position="46"/>
    </location>
</feature>
<dbReference type="Proteomes" id="UP001220022">
    <property type="component" value="Unassembled WGS sequence"/>
</dbReference>
<evidence type="ECO:0000256" key="1">
    <source>
        <dbReference type="SAM" id="MobiDB-lite"/>
    </source>
</evidence>
<feature type="region of interest" description="Disordered" evidence="1">
    <location>
        <begin position="1"/>
        <end position="22"/>
    </location>
</feature>
<accession>A0ABT5Z438</accession>
<feature type="compositionally biased region" description="Polar residues" evidence="1">
    <location>
        <begin position="1"/>
        <end position="21"/>
    </location>
</feature>
<dbReference type="EMBL" id="JARHTQ010000016">
    <property type="protein sequence ID" value="MDF2258597.1"/>
    <property type="molecule type" value="Genomic_DNA"/>
</dbReference>
<reference evidence="3 4" key="1">
    <citation type="submission" date="2023-03" db="EMBL/GenBank/DDBJ databases">
        <title>Draft genome sequence of type strain Streptomyces ferralitis JCM 14344.</title>
        <authorList>
            <person name="Klaysubun C."/>
            <person name="Duangmal K."/>
        </authorList>
    </citation>
    <scope>NUCLEOTIDE SEQUENCE [LARGE SCALE GENOMIC DNA]</scope>
    <source>
        <strain evidence="3 4">JCM 14344</strain>
    </source>
</reference>
<organism evidence="3 4">
    <name type="scientific">Streptantibioticus ferralitis</name>
    <dbReference type="NCBI Taxonomy" id="236510"/>
    <lineage>
        <taxon>Bacteria</taxon>
        <taxon>Bacillati</taxon>
        <taxon>Actinomycetota</taxon>
        <taxon>Actinomycetes</taxon>
        <taxon>Kitasatosporales</taxon>
        <taxon>Streptomycetaceae</taxon>
        <taxon>Streptantibioticus</taxon>
    </lineage>
</organism>
<keyword evidence="2" id="KW-0812">Transmembrane</keyword>
<keyword evidence="2" id="KW-0472">Membrane</keyword>
<feature type="region of interest" description="Disordered" evidence="1">
    <location>
        <begin position="52"/>
        <end position="74"/>
    </location>
</feature>
<dbReference type="RefSeq" id="WP_275817759.1">
    <property type="nucleotide sequence ID" value="NZ_BAAANM010000006.1"/>
</dbReference>
<keyword evidence="2" id="KW-1133">Transmembrane helix</keyword>